<dbReference type="PANTHER" id="PTHR14187">
    <property type="entry name" value="ALPHA KINASE/ELONGATION FACTOR 2 KINASE"/>
    <property type="match status" value="1"/>
</dbReference>
<reference evidence="4" key="1">
    <citation type="journal article" date="2016" name="Genome Biol. Evol.">
        <title>Comparative 'omics' of the Fusarium fujikuroi species complex highlights differences in genetic potential and metabolite synthesis.</title>
        <authorList>
            <person name="Niehaus E.-M."/>
            <person name="Muensterkoetter M."/>
            <person name="Proctor R.H."/>
            <person name="Brown D.W."/>
            <person name="Sharon A."/>
            <person name="Idan Y."/>
            <person name="Oren-Young L."/>
            <person name="Sieber C.M."/>
            <person name="Novak O."/>
            <person name="Pencik A."/>
            <person name="Tarkowska D."/>
            <person name="Hromadova K."/>
            <person name="Freeman S."/>
            <person name="Maymon M."/>
            <person name="Elazar M."/>
            <person name="Youssef S.A."/>
            <person name="El-Shabrawy E.S.M."/>
            <person name="Shalaby A.B.A."/>
            <person name="Houterman P."/>
            <person name="Brock N.L."/>
            <person name="Burkhardt I."/>
            <person name="Tsavkelova E.A."/>
            <person name="Dickschat J.S."/>
            <person name="Galuszka P."/>
            <person name="Gueldener U."/>
            <person name="Tudzynski B."/>
        </authorList>
    </citation>
    <scope>NUCLEOTIDE SEQUENCE [LARGE SCALE GENOMIC DNA]</scope>
    <source>
        <strain evidence="4">MRC7560</strain>
    </source>
</reference>
<dbReference type="Proteomes" id="UP000184255">
    <property type="component" value="Unassembled WGS sequence"/>
</dbReference>
<dbReference type="GO" id="GO:0140662">
    <property type="term" value="F:ATP-dependent protein folding chaperone"/>
    <property type="evidence" value="ECO:0007669"/>
    <property type="project" value="InterPro"/>
</dbReference>
<sequence>MASSGMAAEEQHTDRPTVLVGLDFGTTSSSITYAFPEADGQFHRGRCQTYESSLYGSKGKKIPTRYPKGIYNGPRYDGEWIEWFKLSIPHKDDLPKDVRVSEKLDKLTKEREALDVSAIDVSSKYLGELWKQFHQKVAKNTNVEITVTVPAIWPPDACERLLRALRPRSANILGPTVRLAQELATEAEAAAIALLSDSANTGNLEGLNFKAKDTVIICDCGGGTTDFISYLVKSINPLKVKGIVPSKCIYAGAALLDDGFMELLRAKTLAERPYTARKNIKDKDYNRFAHRIWHGNLKEKHSVDMEDKIFDLPLMFIGNQVNGSTMTFTAGEINGVFDPVVNKIVNLIETEMAAVKEQTQEQATHVVVSGGFGRNCYLRHKIECKVKSVSPSTHVNQWTSVARGAVLHAIQTKSKSTPSIVQIEARVSGESYGVGIGKGGPIHWLVRWGDELSAEGPNSRPVPSEAVRSSPVGRCFLDWYRVKGPGAKAEIVRPLYYGNSVGEPGDLHFNFDWDGTKMHYVLYQGDQPLTLTLGEEYDA</sequence>
<comment type="caution">
    <text evidence="3">The sequence shown here is derived from an EMBL/GenBank/DDBJ whole genome shotgun (WGS) entry which is preliminary data.</text>
</comment>
<evidence type="ECO:0008006" key="5">
    <source>
        <dbReference type="Google" id="ProtNLM"/>
    </source>
</evidence>
<dbReference type="RefSeq" id="XP_041686499.1">
    <property type="nucleotide sequence ID" value="XM_041820639.1"/>
</dbReference>
<gene>
    <name evidence="3" type="ORF">FMAN_10013</name>
</gene>
<dbReference type="Pfam" id="PF00012">
    <property type="entry name" value="HSP70"/>
    <property type="match status" value="1"/>
</dbReference>
<dbReference type="VEuPathDB" id="FungiDB:FMAN_10013"/>
<keyword evidence="2" id="KW-0067">ATP-binding</keyword>
<keyword evidence="4" id="KW-1185">Reference proteome</keyword>
<dbReference type="InterPro" id="IPR013126">
    <property type="entry name" value="Hsp_70_fam"/>
</dbReference>
<dbReference type="Gene3D" id="3.90.640.10">
    <property type="entry name" value="Actin, Chain A, domain 4"/>
    <property type="match status" value="1"/>
</dbReference>
<dbReference type="AlphaFoldDB" id="A0A1L7TPT2"/>
<evidence type="ECO:0000313" key="3">
    <source>
        <dbReference type="EMBL" id="CVL00650.1"/>
    </source>
</evidence>
<protein>
    <recommendedName>
        <fullName evidence="5">Hsp70 protein</fullName>
    </recommendedName>
</protein>
<dbReference type="SUPFAM" id="SSF53067">
    <property type="entry name" value="Actin-like ATPase domain"/>
    <property type="match status" value="2"/>
</dbReference>
<organism evidence="3 4">
    <name type="scientific">Fusarium mangiferae</name>
    <name type="common">Mango malformation disease fungus</name>
    <dbReference type="NCBI Taxonomy" id="192010"/>
    <lineage>
        <taxon>Eukaryota</taxon>
        <taxon>Fungi</taxon>
        <taxon>Dikarya</taxon>
        <taxon>Ascomycota</taxon>
        <taxon>Pezizomycotina</taxon>
        <taxon>Sordariomycetes</taxon>
        <taxon>Hypocreomycetidae</taxon>
        <taxon>Hypocreales</taxon>
        <taxon>Nectriaceae</taxon>
        <taxon>Fusarium</taxon>
        <taxon>Fusarium fujikuroi species complex</taxon>
    </lineage>
</organism>
<dbReference type="InterPro" id="IPR043129">
    <property type="entry name" value="ATPase_NBD"/>
</dbReference>
<dbReference type="GO" id="GO:0005524">
    <property type="term" value="F:ATP binding"/>
    <property type="evidence" value="ECO:0007669"/>
    <property type="project" value="UniProtKB-KW"/>
</dbReference>
<name>A0A1L7TPT2_FUSMA</name>
<evidence type="ECO:0000256" key="1">
    <source>
        <dbReference type="ARBA" id="ARBA00022741"/>
    </source>
</evidence>
<dbReference type="EMBL" id="FCQH01000011">
    <property type="protein sequence ID" value="CVL00650.1"/>
    <property type="molecule type" value="Genomic_DNA"/>
</dbReference>
<dbReference type="PANTHER" id="PTHR14187:SF5">
    <property type="entry name" value="HEAT SHOCK 70 KDA PROTEIN 12A"/>
    <property type="match status" value="1"/>
</dbReference>
<evidence type="ECO:0000313" key="4">
    <source>
        <dbReference type="Proteomes" id="UP000184255"/>
    </source>
</evidence>
<keyword evidence="1" id="KW-0547">Nucleotide-binding</keyword>
<accession>A0A1L7TPT2</accession>
<proteinExistence type="predicted"/>
<dbReference type="GeneID" id="65089270"/>
<evidence type="ECO:0000256" key="2">
    <source>
        <dbReference type="ARBA" id="ARBA00022840"/>
    </source>
</evidence>
<dbReference type="CDD" id="cd10170">
    <property type="entry name" value="ASKHA_NBD_HSP70"/>
    <property type="match status" value="1"/>
</dbReference>
<dbReference type="Gene3D" id="3.30.420.40">
    <property type="match status" value="2"/>
</dbReference>